<keyword evidence="1" id="KW-0175">Coiled coil</keyword>
<reference evidence="2" key="1">
    <citation type="journal article" date="2015" name="Nature">
        <title>Complex archaea that bridge the gap between prokaryotes and eukaryotes.</title>
        <authorList>
            <person name="Spang A."/>
            <person name="Saw J.H."/>
            <person name="Jorgensen S.L."/>
            <person name="Zaremba-Niedzwiedzka K."/>
            <person name="Martijn J."/>
            <person name="Lind A.E."/>
            <person name="van Eijk R."/>
            <person name="Schleper C."/>
            <person name="Guy L."/>
            <person name="Ettema T.J."/>
        </authorList>
    </citation>
    <scope>NUCLEOTIDE SEQUENCE</scope>
</reference>
<accession>A0A0F9UJ58</accession>
<evidence type="ECO:0000313" key="2">
    <source>
        <dbReference type="EMBL" id="KKN87382.1"/>
    </source>
</evidence>
<name>A0A0F9UJ58_9ZZZZ</name>
<gene>
    <name evidence="2" type="ORF">LCGC14_0258370</name>
</gene>
<organism evidence="2">
    <name type="scientific">marine sediment metagenome</name>
    <dbReference type="NCBI Taxonomy" id="412755"/>
    <lineage>
        <taxon>unclassified sequences</taxon>
        <taxon>metagenomes</taxon>
        <taxon>ecological metagenomes</taxon>
    </lineage>
</organism>
<comment type="caution">
    <text evidence="2">The sequence shown here is derived from an EMBL/GenBank/DDBJ whole genome shotgun (WGS) entry which is preliminary data.</text>
</comment>
<proteinExistence type="predicted"/>
<sequence>MADDEKPMAAVIDFATAGVRAKDGPPLTTTYSLGCRHKHSVIDKRARSVECRDCEASLDPIEVLWYLANHYARYHYALDQAIREVRKMEARLKELKREERNTKARIARAKRKEH</sequence>
<protein>
    <submittedName>
        <fullName evidence="2">Uncharacterized protein</fullName>
    </submittedName>
</protein>
<feature type="coiled-coil region" evidence="1">
    <location>
        <begin position="78"/>
        <end position="112"/>
    </location>
</feature>
<dbReference type="EMBL" id="LAZR01000138">
    <property type="protein sequence ID" value="KKN87382.1"/>
    <property type="molecule type" value="Genomic_DNA"/>
</dbReference>
<evidence type="ECO:0000256" key="1">
    <source>
        <dbReference type="SAM" id="Coils"/>
    </source>
</evidence>
<dbReference type="AlphaFoldDB" id="A0A0F9UJ58"/>